<evidence type="ECO:0000313" key="3">
    <source>
        <dbReference type="EMBL" id="NEE15226.1"/>
    </source>
</evidence>
<keyword evidence="2" id="KW-0812">Transmembrane</keyword>
<feature type="transmembrane region" description="Helical" evidence="2">
    <location>
        <begin position="7"/>
        <end position="26"/>
    </location>
</feature>
<keyword evidence="2" id="KW-0472">Membrane</keyword>
<evidence type="ECO:0000256" key="2">
    <source>
        <dbReference type="SAM" id="Phobius"/>
    </source>
</evidence>
<reference evidence="3" key="1">
    <citation type="submission" date="2020-01" db="EMBL/GenBank/DDBJ databases">
        <title>Insect and environment-associated Actinomycetes.</title>
        <authorList>
            <person name="Currrie C."/>
            <person name="Chevrette M."/>
            <person name="Carlson C."/>
            <person name="Stubbendieck R."/>
            <person name="Wendt-Pienkowski E."/>
        </authorList>
    </citation>
    <scope>NUCLEOTIDE SEQUENCE</scope>
    <source>
        <strain evidence="3">SID7499</strain>
    </source>
</reference>
<accession>A0A6G3XBR2</accession>
<organism evidence="3">
    <name type="scientific">Streptomyces sp. SID7499</name>
    <dbReference type="NCBI Taxonomy" id="2706086"/>
    <lineage>
        <taxon>Bacteria</taxon>
        <taxon>Bacillati</taxon>
        <taxon>Actinomycetota</taxon>
        <taxon>Actinomycetes</taxon>
        <taxon>Kitasatosporales</taxon>
        <taxon>Streptomycetaceae</taxon>
        <taxon>Streptomyces</taxon>
    </lineage>
</organism>
<dbReference type="AlphaFoldDB" id="A0A6G3XBR2"/>
<dbReference type="EMBL" id="JAAGMN010005492">
    <property type="protein sequence ID" value="NEE15226.1"/>
    <property type="molecule type" value="Genomic_DNA"/>
</dbReference>
<keyword evidence="2" id="KW-1133">Transmembrane helix</keyword>
<protein>
    <submittedName>
        <fullName evidence="3">Penicillin-binding protein</fullName>
    </submittedName>
</protein>
<feature type="non-terminal residue" evidence="3">
    <location>
        <position position="93"/>
    </location>
</feature>
<name>A0A6G3XBR2_9ACTN</name>
<comment type="caution">
    <text evidence="3">The sequence shown here is derived from an EMBL/GenBank/DDBJ whole genome shotgun (WGS) entry which is preliminary data.</text>
</comment>
<evidence type="ECO:0000256" key="1">
    <source>
        <dbReference type="SAM" id="MobiDB-lite"/>
    </source>
</evidence>
<gene>
    <name evidence="3" type="ORF">G3M58_53295</name>
</gene>
<sequence>MRSGAKVAVIGGVFVLMAGGIGYGAYSMLGDTIGGDGGTRSASESSKVKTGPPSAEEIAQTSKGFLDAWAAGDATAASLLTNNETGAEPVLAS</sequence>
<proteinExistence type="predicted"/>
<feature type="region of interest" description="Disordered" evidence="1">
    <location>
        <begin position="36"/>
        <end position="57"/>
    </location>
</feature>